<reference evidence="3" key="1">
    <citation type="submission" date="2016-06" db="UniProtKB">
        <authorList>
            <consortium name="WormBaseParasite"/>
        </authorList>
    </citation>
    <scope>IDENTIFICATION</scope>
</reference>
<proteinExistence type="predicted"/>
<sequence length="33" mass="3886">MFSYSNDINAYIKVKTSTEFLYIDEIGIIRIID</sequence>
<name>A0A183JK14_9TREM</name>
<evidence type="ECO:0000313" key="3">
    <source>
        <dbReference type="WBParaSite" id="SCUD_0000304201-mRNA-1"/>
    </source>
</evidence>
<dbReference type="EMBL" id="UZAK01003249">
    <property type="protein sequence ID" value="VDO78842.1"/>
    <property type="molecule type" value="Genomic_DNA"/>
</dbReference>
<keyword evidence="2" id="KW-1185">Reference proteome</keyword>
<protein>
    <submittedName>
        <fullName evidence="3">NERD domain-containing protein</fullName>
    </submittedName>
</protein>
<evidence type="ECO:0000313" key="2">
    <source>
        <dbReference type="Proteomes" id="UP000279833"/>
    </source>
</evidence>
<accession>A0A183JK14</accession>
<dbReference type="AlphaFoldDB" id="A0A183JK14"/>
<gene>
    <name evidence="1" type="ORF">SCUD_LOCUS3042</name>
</gene>
<dbReference type="WBParaSite" id="SCUD_0000304201-mRNA-1">
    <property type="protein sequence ID" value="SCUD_0000304201-mRNA-1"/>
    <property type="gene ID" value="SCUD_0000304201"/>
</dbReference>
<organism evidence="3">
    <name type="scientific">Schistosoma curassoni</name>
    <dbReference type="NCBI Taxonomy" id="6186"/>
    <lineage>
        <taxon>Eukaryota</taxon>
        <taxon>Metazoa</taxon>
        <taxon>Spiralia</taxon>
        <taxon>Lophotrochozoa</taxon>
        <taxon>Platyhelminthes</taxon>
        <taxon>Trematoda</taxon>
        <taxon>Digenea</taxon>
        <taxon>Strigeidida</taxon>
        <taxon>Schistosomatoidea</taxon>
        <taxon>Schistosomatidae</taxon>
        <taxon>Schistosoma</taxon>
    </lineage>
</organism>
<reference evidence="1 2" key="2">
    <citation type="submission" date="2018-11" db="EMBL/GenBank/DDBJ databases">
        <authorList>
            <consortium name="Pathogen Informatics"/>
        </authorList>
    </citation>
    <scope>NUCLEOTIDE SEQUENCE [LARGE SCALE GENOMIC DNA]</scope>
    <source>
        <strain evidence="1">Dakar</strain>
        <strain evidence="2">Dakar, Senegal</strain>
    </source>
</reference>
<dbReference type="Proteomes" id="UP000279833">
    <property type="component" value="Unassembled WGS sequence"/>
</dbReference>
<evidence type="ECO:0000313" key="1">
    <source>
        <dbReference type="EMBL" id="VDO78842.1"/>
    </source>
</evidence>